<protein>
    <submittedName>
        <fullName evidence="2">RimJ/RimL family protein N-acetyltransferase</fullName>
    </submittedName>
</protein>
<keyword evidence="2" id="KW-0808">Transferase</keyword>
<comment type="caution">
    <text evidence="2">The sequence shown here is derived from an EMBL/GenBank/DDBJ whole genome shotgun (WGS) entry which is preliminary data.</text>
</comment>
<dbReference type="RefSeq" id="WP_110813134.1">
    <property type="nucleotide sequence ID" value="NZ_QJTE01000001.1"/>
</dbReference>
<accession>A0A318SXP8</accession>
<proteinExistence type="predicted"/>
<dbReference type="PROSITE" id="PS51186">
    <property type="entry name" value="GNAT"/>
    <property type="match status" value="1"/>
</dbReference>
<dbReference type="InterPro" id="IPR051531">
    <property type="entry name" value="N-acetyltransferase"/>
</dbReference>
<evidence type="ECO:0000313" key="2">
    <source>
        <dbReference type="EMBL" id="PYE86142.1"/>
    </source>
</evidence>
<dbReference type="Pfam" id="PF13302">
    <property type="entry name" value="Acetyltransf_3"/>
    <property type="match status" value="1"/>
</dbReference>
<dbReference type="SUPFAM" id="SSF55729">
    <property type="entry name" value="Acyl-CoA N-acyltransferases (Nat)"/>
    <property type="match status" value="1"/>
</dbReference>
<dbReference type="GO" id="GO:0016747">
    <property type="term" value="F:acyltransferase activity, transferring groups other than amino-acyl groups"/>
    <property type="evidence" value="ECO:0007669"/>
    <property type="project" value="InterPro"/>
</dbReference>
<name>A0A318SXP8_9RHOB</name>
<sequence>MTIQTAMTQPEIRAERVTLRPLRRSDLGLIEHYAADPRVARGTRTIPHPLPPGSISQMIDRATREGRSEDIWAIDGSAAGIGEVLGLVSLARLEPIRGRQQSEVGYWVAPAFWNAGFAQEALRALIEANPHADDELFAEVFQDNAVSARVLTNCGFEYLGDAEAYSVARDTTVPTWTYALKLKR</sequence>
<dbReference type="PANTHER" id="PTHR43792:SF1">
    <property type="entry name" value="N-ACETYLTRANSFERASE DOMAIN-CONTAINING PROTEIN"/>
    <property type="match status" value="1"/>
</dbReference>
<dbReference type="InterPro" id="IPR016181">
    <property type="entry name" value="Acyl_CoA_acyltransferase"/>
</dbReference>
<dbReference type="PANTHER" id="PTHR43792">
    <property type="entry name" value="GNAT FAMILY, PUTATIVE (AFU_ORTHOLOGUE AFUA_3G00765)-RELATED-RELATED"/>
    <property type="match status" value="1"/>
</dbReference>
<dbReference type="InterPro" id="IPR000182">
    <property type="entry name" value="GNAT_dom"/>
</dbReference>
<dbReference type="Gene3D" id="3.40.630.30">
    <property type="match status" value="1"/>
</dbReference>
<dbReference type="OrthoDB" id="9804153at2"/>
<gene>
    <name evidence="2" type="ORF">DFP88_101818</name>
</gene>
<feature type="domain" description="N-acetyltransferase" evidence="1">
    <location>
        <begin position="17"/>
        <end position="183"/>
    </location>
</feature>
<dbReference type="Proteomes" id="UP000248311">
    <property type="component" value="Unassembled WGS sequence"/>
</dbReference>
<organism evidence="2 3">
    <name type="scientific">Pseudoroseicyclus aestuarii</name>
    <dbReference type="NCBI Taxonomy" id="1795041"/>
    <lineage>
        <taxon>Bacteria</taxon>
        <taxon>Pseudomonadati</taxon>
        <taxon>Pseudomonadota</taxon>
        <taxon>Alphaproteobacteria</taxon>
        <taxon>Rhodobacterales</taxon>
        <taxon>Paracoccaceae</taxon>
        <taxon>Pseudoroseicyclus</taxon>
    </lineage>
</organism>
<keyword evidence="3" id="KW-1185">Reference proteome</keyword>
<reference evidence="2 3" key="1">
    <citation type="submission" date="2018-06" db="EMBL/GenBank/DDBJ databases">
        <title>Genomic Encyclopedia of Type Strains, Phase III (KMG-III): the genomes of soil and plant-associated and newly described type strains.</title>
        <authorList>
            <person name="Whitman W."/>
        </authorList>
    </citation>
    <scope>NUCLEOTIDE SEQUENCE [LARGE SCALE GENOMIC DNA]</scope>
    <source>
        <strain evidence="2 3">CECT 9025</strain>
    </source>
</reference>
<evidence type="ECO:0000313" key="3">
    <source>
        <dbReference type="Proteomes" id="UP000248311"/>
    </source>
</evidence>
<evidence type="ECO:0000259" key="1">
    <source>
        <dbReference type="PROSITE" id="PS51186"/>
    </source>
</evidence>
<dbReference type="AlphaFoldDB" id="A0A318SXP8"/>
<dbReference type="EMBL" id="QJTE01000001">
    <property type="protein sequence ID" value="PYE86142.1"/>
    <property type="molecule type" value="Genomic_DNA"/>
</dbReference>